<dbReference type="GO" id="GO:0005524">
    <property type="term" value="F:ATP binding"/>
    <property type="evidence" value="ECO:0007669"/>
    <property type="project" value="InterPro"/>
</dbReference>
<feature type="domain" description="UvrD-like helicase C-terminal" evidence="1">
    <location>
        <begin position="351"/>
        <end position="406"/>
    </location>
</feature>
<reference evidence="2" key="1">
    <citation type="journal article" date="2020" name="BMC Genomics">
        <title>Correction to: Identification and distribution of gene clusters required for synthesis of sphingolipid metabolism inhibitors in diverse species of the filamentous fungus Fusarium.</title>
        <authorList>
            <person name="Kim H.S."/>
            <person name="Lohmar J.M."/>
            <person name="Busman M."/>
            <person name="Brown D.W."/>
            <person name="Naumann T.A."/>
            <person name="Divon H.H."/>
            <person name="Lysoe E."/>
            <person name="Uhlig S."/>
            <person name="Proctor R.H."/>
        </authorList>
    </citation>
    <scope>NUCLEOTIDE SEQUENCE</scope>
    <source>
        <strain evidence="2">NRRL 22465</strain>
    </source>
</reference>
<dbReference type="InterPro" id="IPR000212">
    <property type="entry name" value="DNA_helicase_UvrD/REP"/>
</dbReference>
<dbReference type="GO" id="GO:0000725">
    <property type="term" value="P:recombinational repair"/>
    <property type="evidence" value="ECO:0007669"/>
    <property type="project" value="TreeGrafter"/>
</dbReference>
<dbReference type="OrthoDB" id="1470711at2759"/>
<dbReference type="EMBL" id="JABEYC010000153">
    <property type="protein sequence ID" value="KAF4981743.1"/>
    <property type="molecule type" value="Genomic_DNA"/>
</dbReference>
<evidence type="ECO:0000313" key="3">
    <source>
        <dbReference type="Proteomes" id="UP000635477"/>
    </source>
</evidence>
<organism evidence="2 3">
    <name type="scientific">Fusarium zealandicum</name>
    <dbReference type="NCBI Taxonomy" id="1053134"/>
    <lineage>
        <taxon>Eukaryota</taxon>
        <taxon>Fungi</taxon>
        <taxon>Dikarya</taxon>
        <taxon>Ascomycota</taxon>
        <taxon>Pezizomycotina</taxon>
        <taxon>Sordariomycetes</taxon>
        <taxon>Hypocreomycetidae</taxon>
        <taxon>Hypocreales</taxon>
        <taxon>Nectriaceae</taxon>
        <taxon>Fusarium</taxon>
        <taxon>Fusarium staphyleae species complex</taxon>
    </lineage>
</organism>
<dbReference type="AlphaFoldDB" id="A0A8H4UQP4"/>
<dbReference type="SUPFAM" id="SSF52540">
    <property type="entry name" value="P-loop containing nucleoside triphosphate hydrolases"/>
    <property type="match status" value="1"/>
</dbReference>
<evidence type="ECO:0000259" key="1">
    <source>
        <dbReference type="Pfam" id="PF13538"/>
    </source>
</evidence>
<dbReference type="GO" id="GO:0005634">
    <property type="term" value="C:nucleus"/>
    <property type="evidence" value="ECO:0007669"/>
    <property type="project" value="TreeGrafter"/>
</dbReference>
<dbReference type="PANTHER" id="PTHR11070:SF66">
    <property type="entry name" value="UVRD-LIKE HELICASE C-TERMINAL DOMAIN-CONTAINING PROTEIN"/>
    <property type="match status" value="1"/>
</dbReference>
<dbReference type="Pfam" id="PF13245">
    <property type="entry name" value="AAA_19"/>
    <property type="match status" value="1"/>
</dbReference>
<keyword evidence="3" id="KW-1185">Reference proteome</keyword>
<dbReference type="PANTHER" id="PTHR11070">
    <property type="entry name" value="UVRD / RECB / PCRA DNA HELICASE FAMILY MEMBER"/>
    <property type="match status" value="1"/>
</dbReference>
<reference evidence="2" key="2">
    <citation type="submission" date="2020-05" db="EMBL/GenBank/DDBJ databases">
        <authorList>
            <person name="Kim H.-S."/>
            <person name="Proctor R.H."/>
            <person name="Brown D.W."/>
        </authorList>
    </citation>
    <scope>NUCLEOTIDE SEQUENCE</scope>
    <source>
        <strain evidence="2">NRRL 22465</strain>
    </source>
</reference>
<protein>
    <recommendedName>
        <fullName evidence="1">UvrD-like helicase C-terminal domain-containing protein</fullName>
    </recommendedName>
</protein>
<dbReference type="Proteomes" id="UP000635477">
    <property type="component" value="Unassembled WGS sequence"/>
</dbReference>
<proteinExistence type="predicted"/>
<dbReference type="GO" id="GO:0003677">
    <property type="term" value="F:DNA binding"/>
    <property type="evidence" value="ECO:0007669"/>
    <property type="project" value="InterPro"/>
</dbReference>
<dbReference type="Gene3D" id="3.40.50.300">
    <property type="entry name" value="P-loop containing nucleotide triphosphate hydrolases"/>
    <property type="match status" value="2"/>
</dbReference>
<dbReference type="InterPro" id="IPR011604">
    <property type="entry name" value="PDDEXK-like_dom_sf"/>
</dbReference>
<evidence type="ECO:0000313" key="2">
    <source>
        <dbReference type="EMBL" id="KAF4981743.1"/>
    </source>
</evidence>
<dbReference type="InterPro" id="IPR027417">
    <property type="entry name" value="P-loop_NTPase"/>
</dbReference>
<dbReference type="GO" id="GO:0043138">
    <property type="term" value="F:3'-5' DNA helicase activity"/>
    <property type="evidence" value="ECO:0007669"/>
    <property type="project" value="TreeGrafter"/>
</dbReference>
<gene>
    <name evidence="2" type="ORF">FZEAL_2545</name>
</gene>
<dbReference type="Gene3D" id="3.90.320.10">
    <property type="match status" value="1"/>
</dbReference>
<dbReference type="Pfam" id="PF13538">
    <property type="entry name" value="UvrD_C_2"/>
    <property type="match status" value="1"/>
</dbReference>
<sequence length="752" mass="85090">MVPRSFCTGLPVPRALLQRNFKVSASYLLNSSRFFTQSHGLLKRGRKKPPFVPSPQQTKVATLSRSQNVVVSARPGSGKTATAEAIIAANPDKRVAVLTYSKRLQLDTYRRLITHDNCEVFTFHGMAGLLFQTVMSNDAKLSEQRARVSQNNELPQWDYAPFDIIVLDEFQDCTELIFWLISCFIVANEQTSGGTCPRLVVLGDERQSIYHFRGADHRYLTLAPELLGPISPYPFVQVPLSESFRLSDQCVRFVNYTFLEGELYIASSKAGPQPIVLRCNPNRSYALAKRISSLIEYYGAENCAVVAPYLRNHKPLKDLINILSEDYKVPIAVPMDDEAPLSDKVIGGKMCVSTIHQFKGSERDLVILFGIDSAFFSHIGRDLPDDRCPNMVFVALTRAKEQLVLVHDERKKLMPFVSVKALYETTQVIDMTRKHRDLQKPDAPGRPLELGLSLPSRIGVRDMVRHIKDESLKSVIESHLCVRKLASPMPEKDHINIPDVVPSNRENRFYESVSDINGVVVVADFELAVTGELKALGLYKGMVDRIPLPLSPLERVAWLCRYACEYEACLSGYKPRNIQMRDSKFDWVGPDDLAHAQMRLEQEVGDSAANLRFEVEVDKEIKVDNQRTQLHGRADIVLVSPSPDCKDDETIETVWEIKFVSELSDEHIIQVCTYGYLLAQRSGALPRIMLYNVRNGEKWEITPRDGQEGLWRMLESVLRLRYTSTGEMEHDEFIDMCTRTTKEVLSLAGSLE</sequence>
<name>A0A8H4UQP4_9HYPO</name>
<accession>A0A8H4UQP4</accession>
<comment type="caution">
    <text evidence="2">The sequence shown here is derived from an EMBL/GenBank/DDBJ whole genome shotgun (WGS) entry which is preliminary data.</text>
</comment>
<dbReference type="InterPro" id="IPR027785">
    <property type="entry name" value="UvrD-like_helicase_C"/>
</dbReference>